<evidence type="ECO:0000256" key="2">
    <source>
        <dbReference type="ARBA" id="ARBA00023002"/>
    </source>
</evidence>
<feature type="domain" description="Aldehyde dehydrogenase" evidence="5">
    <location>
        <begin position="490"/>
        <end position="587"/>
    </location>
</feature>
<dbReference type="Gene3D" id="3.40.309.10">
    <property type="entry name" value="Aldehyde Dehydrogenase, Chain A, domain 2"/>
    <property type="match status" value="3"/>
</dbReference>
<dbReference type="WBParaSite" id="ALUE_0001301501-mRNA-1">
    <property type="protein sequence ID" value="ALUE_0001301501-mRNA-1"/>
    <property type="gene ID" value="ALUE_0001301501"/>
</dbReference>
<protein>
    <submittedName>
        <fullName evidence="7">Aldedh domain-containing protein</fullName>
    </submittedName>
</protein>
<dbReference type="Proteomes" id="UP000036681">
    <property type="component" value="Unplaced"/>
</dbReference>
<evidence type="ECO:0000313" key="7">
    <source>
        <dbReference type="WBParaSite" id="ALUE_0001301501-mRNA-1"/>
    </source>
</evidence>
<dbReference type="Pfam" id="PF00171">
    <property type="entry name" value="Aldedh"/>
    <property type="match status" value="2"/>
</dbReference>
<keyword evidence="2 4" id="KW-0560">Oxidoreductase</keyword>
<sequence>MEFNVVDDLSGGLHFFDGKRTTISASNKFDVFEPRIGRVVAECPISDADHVDKVVSAASKAQSQWAQKTPLERGKVLKKAADIIREHLEELARWEARGNGKPIYEARMDLESSADTFDFYGGIAAAVLQGSYIEVPGGSQQRFAYTRREPLGVVAGIGAWNYPFQTATWKIAPALAAGNAVVFKPSPFAPISAVFIGEILTAAGLPLNIFCVVQGEAETGEALTMHEKVMKVTFTGSVASGRLVQMNAAKRNIKPVTLELGGKSPLIIFDDAKLDIAIAAAMLANFLNQGEVCSNATRVFVQRGLVDEFTKRIVEEVKSNLVIGDPLKEETRVGATINERHLKRVLDYVNSAKQEGARVLIGGERVHPHNVEDGFYFTPAVITDVNDSMKGARVLIGGERVHPHNVEDGFYFTPAVITDVNDSMKKKDLYTKYSHIDKLLIKVAREEIFGAVMLILIFDTEDEVVQRANNTQYGLAAGIITSHIDKLLIKVAREEIFGAVMLILIFDTEDEVVQRANNTQYGLAAGIITSDLAKAHRVSARLQVGTVYINTYNDTEVDVPFGGYKNSGHGRENSIETLRSFTQTKAVYVNVAEKLEHCF</sequence>
<dbReference type="InterPro" id="IPR016162">
    <property type="entry name" value="Ald_DH_N"/>
</dbReference>
<keyword evidence="6" id="KW-1185">Reference proteome</keyword>
<dbReference type="InterPro" id="IPR015590">
    <property type="entry name" value="Aldehyde_DH_dom"/>
</dbReference>
<dbReference type="PROSITE" id="PS00687">
    <property type="entry name" value="ALDEHYDE_DEHYDR_GLU"/>
    <property type="match status" value="1"/>
</dbReference>
<evidence type="ECO:0000256" key="4">
    <source>
        <dbReference type="RuleBase" id="RU003345"/>
    </source>
</evidence>
<name>A0A0M3I788_ASCLU</name>
<feature type="active site" evidence="3">
    <location>
        <position position="259"/>
    </location>
</feature>
<evidence type="ECO:0000256" key="1">
    <source>
        <dbReference type="ARBA" id="ARBA00009986"/>
    </source>
</evidence>
<dbReference type="SUPFAM" id="SSF53720">
    <property type="entry name" value="ALDH-like"/>
    <property type="match status" value="3"/>
</dbReference>
<dbReference type="InterPro" id="IPR016161">
    <property type="entry name" value="Ald_DH/histidinol_DH"/>
</dbReference>
<proteinExistence type="inferred from homology"/>
<reference evidence="7" key="1">
    <citation type="submission" date="2016-05" db="UniProtKB">
        <authorList>
            <consortium name="WormBaseParasite"/>
        </authorList>
    </citation>
    <scope>IDENTIFICATION</scope>
</reference>
<organism evidence="6 7">
    <name type="scientific">Ascaris lumbricoides</name>
    <name type="common">Giant roundworm</name>
    <dbReference type="NCBI Taxonomy" id="6252"/>
    <lineage>
        <taxon>Eukaryota</taxon>
        <taxon>Metazoa</taxon>
        <taxon>Ecdysozoa</taxon>
        <taxon>Nematoda</taxon>
        <taxon>Chromadorea</taxon>
        <taxon>Rhabditida</taxon>
        <taxon>Spirurina</taxon>
        <taxon>Ascaridomorpha</taxon>
        <taxon>Ascaridoidea</taxon>
        <taxon>Ascarididae</taxon>
        <taxon>Ascaris</taxon>
    </lineage>
</organism>
<dbReference type="PANTHER" id="PTHR11699">
    <property type="entry name" value="ALDEHYDE DEHYDROGENASE-RELATED"/>
    <property type="match status" value="1"/>
</dbReference>
<comment type="similarity">
    <text evidence="1 4">Belongs to the aldehyde dehydrogenase family.</text>
</comment>
<dbReference type="PROSITE" id="PS00070">
    <property type="entry name" value="ALDEHYDE_DEHYDR_CYS"/>
    <property type="match status" value="1"/>
</dbReference>
<dbReference type="GO" id="GO:0016620">
    <property type="term" value="F:oxidoreductase activity, acting on the aldehyde or oxo group of donors, NAD or NADP as acceptor"/>
    <property type="evidence" value="ECO:0007669"/>
    <property type="project" value="InterPro"/>
</dbReference>
<evidence type="ECO:0000259" key="5">
    <source>
        <dbReference type="Pfam" id="PF00171"/>
    </source>
</evidence>
<evidence type="ECO:0000256" key="3">
    <source>
        <dbReference type="PROSITE-ProRule" id="PRU10007"/>
    </source>
</evidence>
<dbReference type="InterPro" id="IPR016160">
    <property type="entry name" value="Ald_DH_CS_CYS"/>
</dbReference>
<accession>A0A0M3I788</accession>
<dbReference type="Gene3D" id="3.40.605.10">
    <property type="entry name" value="Aldehyde Dehydrogenase, Chain A, domain 1"/>
    <property type="match status" value="1"/>
</dbReference>
<feature type="domain" description="Aldehyde dehydrogenase" evidence="5">
    <location>
        <begin position="25"/>
        <end position="390"/>
    </location>
</feature>
<dbReference type="InterPro" id="IPR016163">
    <property type="entry name" value="Ald_DH_C"/>
</dbReference>
<dbReference type="AlphaFoldDB" id="A0A0M3I788"/>
<evidence type="ECO:0000313" key="6">
    <source>
        <dbReference type="Proteomes" id="UP000036681"/>
    </source>
</evidence>
<dbReference type="InterPro" id="IPR029510">
    <property type="entry name" value="Ald_DH_CS_GLU"/>
</dbReference>
<dbReference type="FunFam" id="3.40.605.10:FF:000007">
    <property type="entry name" value="NAD/NADP-dependent betaine aldehyde dehydrogenase"/>
    <property type="match status" value="1"/>
</dbReference>